<dbReference type="AlphaFoldDB" id="A0A6A6UG12"/>
<keyword evidence="6" id="KW-1185">Reference proteome</keyword>
<keyword evidence="2" id="KW-0539">Nucleus</keyword>
<evidence type="ECO:0000313" key="6">
    <source>
        <dbReference type="Proteomes" id="UP000799302"/>
    </source>
</evidence>
<accession>A0A6A6UG12</accession>
<feature type="region of interest" description="Disordered" evidence="3">
    <location>
        <begin position="1"/>
        <end position="48"/>
    </location>
</feature>
<dbReference type="Proteomes" id="UP000799302">
    <property type="component" value="Unassembled WGS sequence"/>
</dbReference>
<dbReference type="GO" id="GO:0005730">
    <property type="term" value="C:nucleolus"/>
    <property type="evidence" value="ECO:0007669"/>
    <property type="project" value="UniProtKB-SubCell"/>
</dbReference>
<sequence>MPHSRTTEKHQSYDSATFEDEATDYPNDIEEAEETSNSSEEDLLATGSDDLWLLDPYDEALSTPDSDHEDGYAEAIYTPHYILHSRNNGGSSTEDCKSWRELYPDDHSDEELTGDRVEAIFLAAEKRLLEQQELLQRFATTPDSMVVDKRAAEKRLPKPYMRSSAKIARPNAKELIDPKERALAEKGRIVEEPVLVQRAKKKQAPAGLSTHFDLPRTKITPELKRDLQLLSMRAVLDPKRMYKKQGKFKIPEYSQVGTIVEGPTEFFSARIKKRDRNESFVGETLKAEKNTGRFERKYEELQTKKRSGKKGFYKSLLAKRRKI</sequence>
<dbReference type="GO" id="GO:0006396">
    <property type="term" value="P:RNA processing"/>
    <property type="evidence" value="ECO:0007669"/>
    <property type="project" value="TreeGrafter"/>
</dbReference>
<proteinExistence type="predicted"/>
<dbReference type="Pfam" id="PF08698">
    <property type="entry name" value="Fcf2"/>
    <property type="match status" value="1"/>
</dbReference>
<feature type="domain" description="Fcf2 pre-rRNA processing C-terminal" evidence="4">
    <location>
        <begin position="209"/>
        <end position="297"/>
    </location>
</feature>
<dbReference type="GO" id="GO:0003723">
    <property type="term" value="F:RNA binding"/>
    <property type="evidence" value="ECO:0007669"/>
    <property type="project" value="TreeGrafter"/>
</dbReference>
<name>A0A6A6UG12_9PEZI</name>
<dbReference type="OrthoDB" id="427886at2759"/>
<gene>
    <name evidence="5" type="ORF">BT63DRAFT_371396</name>
</gene>
<evidence type="ECO:0000259" key="4">
    <source>
        <dbReference type="Pfam" id="PF08698"/>
    </source>
</evidence>
<dbReference type="PANTHER" id="PTHR21686:SF12">
    <property type="entry name" value="DEOXYNUCLEOTIDYLTRANSFERASE TERMINAL-INTERACTING PROTEIN 2"/>
    <property type="match status" value="1"/>
</dbReference>
<dbReference type="InterPro" id="IPR014810">
    <property type="entry name" value="Fcf2_C"/>
</dbReference>
<feature type="compositionally biased region" description="Acidic residues" evidence="3">
    <location>
        <begin position="17"/>
        <end position="43"/>
    </location>
</feature>
<evidence type="ECO:0000256" key="3">
    <source>
        <dbReference type="SAM" id="MobiDB-lite"/>
    </source>
</evidence>
<dbReference type="InterPro" id="IPR039883">
    <property type="entry name" value="Fcf2/DNTTIP2"/>
</dbReference>
<evidence type="ECO:0000256" key="2">
    <source>
        <dbReference type="ARBA" id="ARBA00023242"/>
    </source>
</evidence>
<dbReference type="PANTHER" id="PTHR21686">
    <property type="entry name" value="DEOXYNUCLEOTIDYLTRANSFERASE TERMINAL-INTERACTING PROTEIN 2"/>
    <property type="match status" value="1"/>
</dbReference>
<evidence type="ECO:0000256" key="1">
    <source>
        <dbReference type="ARBA" id="ARBA00004604"/>
    </source>
</evidence>
<organism evidence="5 6">
    <name type="scientific">Microthyrium microscopicum</name>
    <dbReference type="NCBI Taxonomy" id="703497"/>
    <lineage>
        <taxon>Eukaryota</taxon>
        <taxon>Fungi</taxon>
        <taxon>Dikarya</taxon>
        <taxon>Ascomycota</taxon>
        <taxon>Pezizomycotina</taxon>
        <taxon>Dothideomycetes</taxon>
        <taxon>Dothideomycetes incertae sedis</taxon>
        <taxon>Microthyriales</taxon>
        <taxon>Microthyriaceae</taxon>
        <taxon>Microthyrium</taxon>
    </lineage>
</organism>
<reference evidence="5" key="1">
    <citation type="journal article" date="2020" name="Stud. Mycol.">
        <title>101 Dothideomycetes genomes: a test case for predicting lifestyles and emergence of pathogens.</title>
        <authorList>
            <person name="Haridas S."/>
            <person name="Albert R."/>
            <person name="Binder M."/>
            <person name="Bloem J."/>
            <person name="Labutti K."/>
            <person name="Salamov A."/>
            <person name="Andreopoulos B."/>
            <person name="Baker S."/>
            <person name="Barry K."/>
            <person name="Bills G."/>
            <person name="Bluhm B."/>
            <person name="Cannon C."/>
            <person name="Castanera R."/>
            <person name="Culley D."/>
            <person name="Daum C."/>
            <person name="Ezra D."/>
            <person name="Gonzalez J."/>
            <person name="Henrissat B."/>
            <person name="Kuo A."/>
            <person name="Liang C."/>
            <person name="Lipzen A."/>
            <person name="Lutzoni F."/>
            <person name="Magnuson J."/>
            <person name="Mondo S."/>
            <person name="Nolan M."/>
            <person name="Ohm R."/>
            <person name="Pangilinan J."/>
            <person name="Park H.-J."/>
            <person name="Ramirez L."/>
            <person name="Alfaro M."/>
            <person name="Sun H."/>
            <person name="Tritt A."/>
            <person name="Yoshinaga Y."/>
            <person name="Zwiers L.-H."/>
            <person name="Turgeon B."/>
            <person name="Goodwin S."/>
            <person name="Spatafora J."/>
            <person name="Crous P."/>
            <person name="Grigoriev I."/>
        </authorList>
    </citation>
    <scope>NUCLEOTIDE SEQUENCE</scope>
    <source>
        <strain evidence="5">CBS 115976</strain>
    </source>
</reference>
<evidence type="ECO:0000313" key="5">
    <source>
        <dbReference type="EMBL" id="KAF2671215.1"/>
    </source>
</evidence>
<dbReference type="EMBL" id="MU004233">
    <property type="protein sequence ID" value="KAF2671215.1"/>
    <property type="molecule type" value="Genomic_DNA"/>
</dbReference>
<feature type="compositionally biased region" description="Basic and acidic residues" evidence="3">
    <location>
        <begin position="1"/>
        <end position="12"/>
    </location>
</feature>
<protein>
    <submittedName>
        <fullName evidence="5">Fcf2-domain-containing protein</fullName>
    </submittedName>
</protein>
<comment type="subcellular location">
    <subcellularLocation>
        <location evidence="1">Nucleus</location>
        <location evidence="1">Nucleolus</location>
    </subcellularLocation>
</comment>